<keyword evidence="9 15" id="KW-1133">Transmembrane helix</keyword>
<feature type="domain" description="FeoB-type G" evidence="16">
    <location>
        <begin position="1"/>
        <end position="165"/>
    </location>
</feature>
<evidence type="ECO:0000256" key="1">
    <source>
        <dbReference type="ARBA" id="ARBA00004429"/>
    </source>
</evidence>
<dbReference type="SUPFAM" id="SSF52540">
    <property type="entry name" value="P-loop containing nucleoside triphosphate hydrolases"/>
    <property type="match status" value="1"/>
</dbReference>
<evidence type="ECO:0000256" key="5">
    <source>
        <dbReference type="ARBA" id="ARBA00022496"/>
    </source>
</evidence>
<dbReference type="Pfam" id="PF07664">
    <property type="entry name" value="FeoB_C"/>
    <property type="match status" value="1"/>
</dbReference>
<dbReference type="GO" id="GO:0015093">
    <property type="term" value="F:ferrous iron transmembrane transporter activity"/>
    <property type="evidence" value="ECO:0007669"/>
    <property type="project" value="InterPro"/>
</dbReference>
<dbReference type="PROSITE" id="PS51711">
    <property type="entry name" value="G_FEOB"/>
    <property type="match status" value="1"/>
</dbReference>
<reference evidence="17" key="1">
    <citation type="submission" date="2020-10" db="EMBL/GenBank/DDBJ databases">
        <authorList>
            <person name="Gilroy R."/>
        </authorList>
    </citation>
    <scope>NUCLEOTIDE SEQUENCE</scope>
    <source>
        <strain evidence="17">ChiGjej1B1-22543</strain>
    </source>
</reference>
<keyword evidence="6" id="KW-0997">Cell inner membrane</keyword>
<dbReference type="PANTHER" id="PTHR43185:SF1">
    <property type="entry name" value="FE(2+) TRANSPORTER FEOB"/>
    <property type="match status" value="1"/>
</dbReference>
<evidence type="ECO:0000256" key="10">
    <source>
        <dbReference type="ARBA" id="ARBA00023004"/>
    </source>
</evidence>
<keyword evidence="12" id="KW-0342">GTP-binding</keyword>
<reference evidence="17" key="2">
    <citation type="journal article" date="2021" name="PeerJ">
        <title>Extensive microbial diversity within the chicken gut microbiome revealed by metagenomics and culture.</title>
        <authorList>
            <person name="Gilroy R."/>
            <person name="Ravi A."/>
            <person name="Getino M."/>
            <person name="Pursley I."/>
            <person name="Horton D.L."/>
            <person name="Alikhan N.F."/>
            <person name="Baker D."/>
            <person name="Gharbi K."/>
            <person name="Hall N."/>
            <person name="Watson M."/>
            <person name="Adriaenssens E.M."/>
            <person name="Foster-Nyarko E."/>
            <person name="Jarju S."/>
            <person name="Secka A."/>
            <person name="Antonio M."/>
            <person name="Oren A."/>
            <person name="Chaudhuri R.R."/>
            <person name="La Ragione R."/>
            <person name="Hildebrand F."/>
            <person name="Pallen M.J."/>
        </authorList>
    </citation>
    <scope>NUCLEOTIDE SEQUENCE</scope>
    <source>
        <strain evidence="17">ChiGjej1B1-22543</strain>
    </source>
</reference>
<keyword evidence="11" id="KW-0406">Ion transport</keyword>
<evidence type="ECO:0000256" key="15">
    <source>
        <dbReference type="SAM" id="Phobius"/>
    </source>
</evidence>
<comment type="subcellular location">
    <subcellularLocation>
        <location evidence="1">Cell inner membrane</location>
        <topology evidence="1">Multi-pass membrane protein</topology>
    </subcellularLocation>
</comment>
<dbReference type="InterPro" id="IPR030389">
    <property type="entry name" value="G_FEOB_dom"/>
</dbReference>
<dbReference type="AlphaFoldDB" id="A0A9D1S2J6"/>
<keyword evidence="7 15" id="KW-0812">Transmembrane</keyword>
<feature type="transmembrane region" description="Helical" evidence="15">
    <location>
        <begin position="727"/>
        <end position="746"/>
    </location>
</feature>
<dbReference type="EMBL" id="DVMV01000023">
    <property type="protein sequence ID" value="HIU45304.1"/>
    <property type="molecule type" value="Genomic_DNA"/>
</dbReference>
<feature type="transmembrane region" description="Helical" evidence="15">
    <location>
        <begin position="470"/>
        <end position="494"/>
    </location>
</feature>
<feature type="transmembrane region" description="Helical" evidence="15">
    <location>
        <begin position="562"/>
        <end position="581"/>
    </location>
</feature>
<dbReference type="Pfam" id="PF07670">
    <property type="entry name" value="Gate"/>
    <property type="match status" value="2"/>
</dbReference>
<organism evidence="17 18">
    <name type="scientific">Candidatus Alloenteromonas pullicola</name>
    <dbReference type="NCBI Taxonomy" id="2840784"/>
    <lineage>
        <taxon>Bacteria</taxon>
        <taxon>Bacillati</taxon>
        <taxon>Bacillota</taxon>
        <taxon>Bacillota incertae sedis</taxon>
        <taxon>Candidatus Alloenteromonas</taxon>
    </lineage>
</organism>
<evidence type="ECO:0000256" key="11">
    <source>
        <dbReference type="ARBA" id="ARBA00023065"/>
    </source>
</evidence>
<keyword evidence="4" id="KW-1003">Cell membrane</keyword>
<feature type="transmembrane region" description="Helical" evidence="15">
    <location>
        <begin position="431"/>
        <end position="449"/>
    </location>
</feature>
<evidence type="ECO:0000256" key="2">
    <source>
        <dbReference type="ARBA" id="ARBA00022371"/>
    </source>
</evidence>
<dbReference type="InterPro" id="IPR050860">
    <property type="entry name" value="FeoB_GTPase"/>
</dbReference>
<dbReference type="InterPro" id="IPR011640">
    <property type="entry name" value="Fe2_transport_prot_B_C"/>
</dbReference>
<dbReference type="PANTHER" id="PTHR43185">
    <property type="entry name" value="FERROUS IRON TRANSPORT PROTEIN B"/>
    <property type="match status" value="1"/>
</dbReference>
<feature type="transmembrane region" description="Helical" evidence="15">
    <location>
        <begin position="378"/>
        <end position="411"/>
    </location>
</feature>
<dbReference type="GO" id="GO:0005525">
    <property type="term" value="F:GTP binding"/>
    <property type="evidence" value="ECO:0007669"/>
    <property type="project" value="UniProtKB-KW"/>
</dbReference>
<evidence type="ECO:0000256" key="4">
    <source>
        <dbReference type="ARBA" id="ARBA00022475"/>
    </source>
</evidence>
<dbReference type="Pfam" id="PF02421">
    <property type="entry name" value="FeoB_N"/>
    <property type="match status" value="1"/>
</dbReference>
<evidence type="ECO:0000256" key="3">
    <source>
        <dbReference type="ARBA" id="ARBA00022448"/>
    </source>
</evidence>
<evidence type="ECO:0000313" key="17">
    <source>
        <dbReference type="EMBL" id="HIU45304.1"/>
    </source>
</evidence>
<evidence type="ECO:0000256" key="6">
    <source>
        <dbReference type="ARBA" id="ARBA00022519"/>
    </source>
</evidence>
<evidence type="ECO:0000313" key="18">
    <source>
        <dbReference type="Proteomes" id="UP000824070"/>
    </source>
</evidence>
<dbReference type="PRINTS" id="PR00326">
    <property type="entry name" value="GTP1OBG"/>
</dbReference>
<dbReference type="Proteomes" id="UP000824070">
    <property type="component" value="Unassembled WGS sequence"/>
</dbReference>
<dbReference type="CDD" id="cd01879">
    <property type="entry name" value="FeoB"/>
    <property type="match status" value="1"/>
</dbReference>
<proteinExistence type="predicted"/>
<dbReference type="InterPro" id="IPR006073">
    <property type="entry name" value="GTP-bd"/>
</dbReference>
<keyword evidence="10" id="KW-0408">Iron</keyword>
<name>A0A9D1S2J6_9FIRM</name>
<keyword evidence="5" id="KW-0410">Iron transport</keyword>
<protein>
    <recommendedName>
        <fullName evidence="2">Fe(2+) transporter FeoB</fullName>
    </recommendedName>
    <alternativeName>
        <fullName evidence="14">Ferrous iron transport protein B</fullName>
    </alternativeName>
</protein>
<comment type="caution">
    <text evidence="17">The sequence shown here is derived from an EMBL/GenBank/DDBJ whole genome shotgun (WGS) entry which is preliminary data.</text>
</comment>
<feature type="transmembrane region" description="Helical" evidence="15">
    <location>
        <begin position="273"/>
        <end position="291"/>
    </location>
</feature>
<keyword evidence="3" id="KW-0813">Transport</keyword>
<gene>
    <name evidence="17" type="ORF">IAC52_03290</name>
</gene>
<accession>A0A9D1S2J6</accession>
<evidence type="ECO:0000256" key="9">
    <source>
        <dbReference type="ARBA" id="ARBA00022989"/>
    </source>
</evidence>
<evidence type="ECO:0000259" key="16">
    <source>
        <dbReference type="PROSITE" id="PS51711"/>
    </source>
</evidence>
<feature type="transmembrane region" description="Helical" evidence="15">
    <location>
        <begin position="700"/>
        <end position="721"/>
    </location>
</feature>
<dbReference type="FunFam" id="3.40.50.300:FF:000426">
    <property type="entry name" value="Ferrous iron transport protein B"/>
    <property type="match status" value="1"/>
</dbReference>
<dbReference type="GO" id="GO:0005886">
    <property type="term" value="C:plasma membrane"/>
    <property type="evidence" value="ECO:0007669"/>
    <property type="project" value="UniProtKB-SubCell"/>
</dbReference>
<feature type="transmembrane region" description="Helical" evidence="15">
    <location>
        <begin position="666"/>
        <end position="688"/>
    </location>
</feature>
<evidence type="ECO:0000256" key="12">
    <source>
        <dbReference type="ARBA" id="ARBA00023134"/>
    </source>
</evidence>
<keyword evidence="13 15" id="KW-0472">Membrane</keyword>
<dbReference type="InterPro" id="IPR011642">
    <property type="entry name" value="Gate_dom"/>
</dbReference>
<evidence type="ECO:0000256" key="8">
    <source>
        <dbReference type="ARBA" id="ARBA00022741"/>
    </source>
</evidence>
<evidence type="ECO:0000256" key="13">
    <source>
        <dbReference type="ARBA" id="ARBA00023136"/>
    </source>
</evidence>
<evidence type="ECO:0000256" key="7">
    <source>
        <dbReference type="ARBA" id="ARBA00022692"/>
    </source>
</evidence>
<dbReference type="Gene3D" id="3.40.50.300">
    <property type="entry name" value="P-loop containing nucleotide triphosphate hydrolases"/>
    <property type="match status" value="1"/>
</dbReference>
<evidence type="ECO:0000256" key="14">
    <source>
        <dbReference type="ARBA" id="ARBA00031200"/>
    </source>
</evidence>
<sequence>MRTIALIGNPNSGKTTLFNALTGSSEYVGNWPGVTVERHEGIYRAKRKGDGIRIVDLPGIYSLSPYTPEEGISRSYLLSGEPEAAICVLDATNLERNLYLALQVLEMDIPVVLAVNMMDAAEAAGLRIDLHSLSEGLGVPCVGISALRGHNLDALMKLASKAAESKRSGECFLPLEPDIGAARRVYEEQGVPNSLFHAVKALERDELEQRENPKAYAAAIAVSDRPDYESKIADARYRFLSSICRKAVKGGASKGKDKLSLSDRIDKVLTNKWAAIPIMAALLFVIFHLVFGTDLLYIGSIYSAATGNTLFAEGFQGFSWTIGGETYQPFADLFYSAEGINGPGEFLHMLAGDSETGIIGCLCLAIRQGLLAIDSPTWVVGFICDGVLSGIAAVLGFVPQIMLLFAFFSFLEDSGYMARIAFVLDRMFRRFGVSGKAFLPMIMGFGCAIPAMMNTRTLSSDKERIKTIRVIPFFTCGAKAEFLVIIAALIAATIGVDPGVFTFLTYIFGVAVAMVAVIVMTKTTQREKAPPFIMELPAYHLPQPKALSLHVLERGSHFVKKAFTIIFASTVIIWFLANFTWSYQAVWDLPQETADRSSILYSLGTLLQPLFTPLGFGVQTGDYGWIYAVSSIQGIVAKENVVAVAETLSANSGFASFSDFALSSGISTGGLVGFAVFNMLTIPCFASVATAKSELKDRKAYYGSLLFWVGLSYVLGSLAYITVEWAWTLGITIPLAGLSIAGIFLYDRAKSRKEAASC</sequence>
<dbReference type="InterPro" id="IPR027417">
    <property type="entry name" value="P-loop_NTPase"/>
</dbReference>
<keyword evidence="8" id="KW-0547">Nucleotide-binding</keyword>
<feature type="transmembrane region" description="Helical" evidence="15">
    <location>
        <begin position="500"/>
        <end position="520"/>
    </location>
</feature>